<keyword evidence="5" id="KW-0574">Periplasm</keyword>
<evidence type="ECO:0000313" key="7">
    <source>
        <dbReference type="EMBL" id="MDY0885048.1"/>
    </source>
</evidence>
<feature type="signal peptide" evidence="6">
    <location>
        <begin position="1"/>
        <end position="22"/>
    </location>
</feature>
<dbReference type="InterPro" id="IPR005948">
    <property type="entry name" value="ThiB-like"/>
</dbReference>
<accession>A0ABU5EHZ0</accession>
<comment type="caution">
    <text evidence="7">The sequence shown here is derived from an EMBL/GenBank/DDBJ whole genome shotgun (WGS) entry which is preliminary data.</text>
</comment>
<evidence type="ECO:0000256" key="3">
    <source>
        <dbReference type="ARBA" id="ARBA00022448"/>
    </source>
</evidence>
<dbReference type="InterPro" id="IPR005967">
    <property type="entry name" value="ThiB"/>
</dbReference>
<dbReference type="Proteomes" id="UP001279642">
    <property type="component" value="Unassembled WGS sequence"/>
</dbReference>
<comment type="subcellular location">
    <subcellularLocation>
        <location evidence="1">Periplasm</location>
    </subcellularLocation>
</comment>
<evidence type="ECO:0000256" key="1">
    <source>
        <dbReference type="ARBA" id="ARBA00004418"/>
    </source>
</evidence>
<reference evidence="7 8" key="1">
    <citation type="journal article" date="2016" name="Antonie Van Leeuwenhoek">
        <title>Dongia soli sp. nov., isolated from soil from Dokdo, Korea.</title>
        <authorList>
            <person name="Kim D.U."/>
            <person name="Lee H."/>
            <person name="Kim H."/>
            <person name="Kim S.G."/>
            <person name="Ka J.O."/>
        </authorList>
    </citation>
    <scope>NUCLEOTIDE SEQUENCE [LARGE SCALE GENOMIC DNA]</scope>
    <source>
        <strain evidence="7 8">D78</strain>
    </source>
</reference>
<protein>
    <submittedName>
        <fullName evidence="7">Thiamine ABC transporter substrate binding subunit</fullName>
    </submittedName>
</protein>
<dbReference type="PANTHER" id="PTHR30006">
    <property type="entry name" value="THIAMINE-BINDING PERIPLASMIC PROTEIN-RELATED"/>
    <property type="match status" value="1"/>
</dbReference>
<dbReference type="NCBIfam" id="TIGR01276">
    <property type="entry name" value="thiB"/>
    <property type="match status" value="1"/>
</dbReference>
<dbReference type="SUPFAM" id="SSF53850">
    <property type="entry name" value="Periplasmic binding protein-like II"/>
    <property type="match status" value="1"/>
</dbReference>
<dbReference type="Pfam" id="PF13343">
    <property type="entry name" value="SBP_bac_6"/>
    <property type="match status" value="1"/>
</dbReference>
<evidence type="ECO:0000256" key="6">
    <source>
        <dbReference type="SAM" id="SignalP"/>
    </source>
</evidence>
<dbReference type="Gene3D" id="3.40.190.10">
    <property type="entry name" value="Periplasmic binding protein-like II"/>
    <property type="match status" value="2"/>
</dbReference>
<dbReference type="EMBL" id="JAXCLW010000007">
    <property type="protein sequence ID" value="MDY0885048.1"/>
    <property type="molecule type" value="Genomic_DNA"/>
</dbReference>
<sequence>MRVSASLLAAVFGILLSSAAQAAEPTLTVYTYDSFISEWGPGPAIQKQFEAQCHCKLTWVGLEDGAALLSRLKMEGKKTKADVVLGLDTNLTSEAAATGFFAPAKVDVSKLKLPVAWNDKTFVPYDYGYFAFVYDSQKLPNPPKSLAELTAPGDQPKILLMDPRTSTPGLGLLLWMKEVYGDKATEAWAKVAPKVLTISKGWSEAYGLFVKGEAPMVLSYTTSPAYHQINEKTDRYKALDFPEGNYLQVEVAARMASSKHADLAEQFLAFLTSPEVQKLIPTTNYMFPVVDIGNDLPAEFRNIPQPQKTLLMPSDEVAKHRHAWIREWLETVSR</sequence>
<gene>
    <name evidence="7" type="primary">thiB</name>
    <name evidence="7" type="ORF">SMD27_19550</name>
</gene>
<keyword evidence="3" id="KW-0813">Transport</keyword>
<dbReference type="PANTHER" id="PTHR30006:SF3">
    <property type="entry name" value="THIAMINE-BINDING PERIPLASMIC PROTEIN"/>
    <property type="match status" value="1"/>
</dbReference>
<evidence type="ECO:0000256" key="2">
    <source>
        <dbReference type="ARBA" id="ARBA00008520"/>
    </source>
</evidence>
<evidence type="ECO:0000256" key="4">
    <source>
        <dbReference type="ARBA" id="ARBA00022729"/>
    </source>
</evidence>
<dbReference type="CDD" id="cd13545">
    <property type="entry name" value="PBP2_TbpA"/>
    <property type="match status" value="1"/>
</dbReference>
<keyword evidence="8" id="KW-1185">Reference proteome</keyword>
<dbReference type="NCBIfam" id="TIGR01254">
    <property type="entry name" value="sfuA"/>
    <property type="match status" value="1"/>
</dbReference>
<keyword evidence="4 6" id="KW-0732">Signal</keyword>
<dbReference type="RefSeq" id="WP_320510119.1">
    <property type="nucleotide sequence ID" value="NZ_JAXCLW010000007.1"/>
</dbReference>
<evidence type="ECO:0000313" key="8">
    <source>
        <dbReference type="Proteomes" id="UP001279642"/>
    </source>
</evidence>
<feature type="chain" id="PRO_5047495144" evidence="6">
    <location>
        <begin position="23"/>
        <end position="334"/>
    </location>
</feature>
<proteinExistence type="inferred from homology"/>
<comment type="similarity">
    <text evidence="2">Belongs to the bacterial solute-binding protein 1 family.</text>
</comment>
<name>A0ABU5EHZ0_9PROT</name>
<organism evidence="7 8">
    <name type="scientific">Dongia soli</name>
    <dbReference type="NCBI Taxonomy" id="600628"/>
    <lineage>
        <taxon>Bacteria</taxon>
        <taxon>Pseudomonadati</taxon>
        <taxon>Pseudomonadota</taxon>
        <taxon>Alphaproteobacteria</taxon>
        <taxon>Rhodospirillales</taxon>
        <taxon>Dongiaceae</taxon>
        <taxon>Dongia</taxon>
    </lineage>
</organism>
<evidence type="ECO:0000256" key="5">
    <source>
        <dbReference type="ARBA" id="ARBA00022764"/>
    </source>
</evidence>